<proteinExistence type="predicted"/>
<evidence type="ECO:0000313" key="1">
    <source>
        <dbReference type="EMBL" id="KAJ5068242.1"/>
    </source>
</evidence>
<dbReference type="Proteomes" id="UP001149090">
    <property type="component" value="Unassembled WGS sequence"/>
</dbReference>
<reference evidence="1" key="1">
    <citation type="submission" date="2022-10" db="EMBL/GenBank/DDBJ databases">
        <title>Novel sulphate-reducing endosymbionts in the free-living metamonad Anaeramoeba.</title>
        <authorList>
            <person name="Jerlstrom-Hultqvist J."/>
            <person name="Cepicka I."/>
            <person name="Gallot-Lavallee L."/>
            <person name="Salas-Leiva D."/>
            <person name="Curtis B.A."/>
            <person name="Zahonova K."/>
            <person name="Pipaliya S."/>
            <person name="Dacks J."/>
            <person name="Roger A.J."/>
        </authorList>
    </citation>
    <scope>NUCLEOTIDE SEQUENCE</scope>
    <source>
        <strain evidence="1">BMAN</strain>
    </source>
</reference>
<organism evidence="1 2">
    <name type="scientific">Anaeramoeba ignava</name>
    <name type="common">Anaerobic marine amoeba</name>
    <dbReference type="NCBI Taxonomy" id="1746090"/>
    <lineage>
        <taxon>Eukaryota</taxon>
        <taxon>Metamonada</taxon>
        <taxon>Anaeramoebidae</taxon>
        <taxon>Anaeramoeba</taxon>
    </lineage>
</organism>
<dbReference type="EMBL" id="JAPDFW010000118">
    <property type="protein sequence ID" value="KAJ5068242.1"/>
    <property type="molecule type" value="Genomic_DNA"/>
</dbReference>
<protein>
    <submittedName>
        <fullName evidence="1">Uncharacterized protein</fullName>
    </submittedName>
</protein>
<evidence type="ECO:0000313" key="2">
    <source>
        <dbReference type="Proteomes" id="UP001149090"/>
    </source>
</evidence>
<sequence length="83" mass="10310">MKLKSNEEELNSNLQYKYKNYYLKKEKIKKIQKYNKDIYPELQMYILFELKKMIIEENNNDDKEIIKFFEKMEDGKSVFQIIL</sequence>
<accession>A0A9Q0L8E9</accession>
<name>A0A9Q0L8E9_ANAIG</name>
<comment type="caution">
    <text evidence="1">The sequence shown here is derived from an EMBL/GenBank/DDBJ whole genome shotgun (WGS) entry which is preliminary data.</text>
</comment>
<gene>
    <name evidence="1" type="ORF">M0811_12469</name>
</gene>
<keyword evidence="2" id="KW-1185">Reference proteome</keyword>
<dbReference type="AlphaFoldDB" id="A0A9Q0L8E9"/>